<name>A0A448X9V1_9PLAT</name>
<reference evidence="1" key="1">
    <citation type="submission" date="2018-11" db="EMBL/GenBank/DDBJ databases">
        <authorList>
            <consortium name="Pathogen Informatics"/>
        </authorList>
    </citation>
    <scope>NUCLEOTIDE SEQUENCE</scope>
</reference>
<evidence type="ECO:0000313" key="2">
    <source>
        <dbReference type="Proteomes" id="UP000784294"/>
    </source>
</evidence>
<dbReference type="EMBL" id="CAAALY010127462">
    <property type="protein sequence ID" value="VEL31870.1"/>
    <property type="molecule type" value="Genomic_DNA"/>
</dbReference>
<dbReference type="Proteomes" id="UP000784294">
    <property type="component" value="Unassembled WGS sequence"/>
</dbReference>
<keyword evidence="2" id="KW-1185">Reference proteome</keyword>
<evidence type="ECO:0000313" key="1">
    <source>
        <dbReference type="EMBL" id="VEL31870.1"/>
    </source>
</evidence>
<dbReference type="AlphaFoldDB" id="A0A448X9V1"/>
<organism evidence="1 2">
    <name type="scientific">Protopolystoma xenopodis</name>
    <dbReference type="NCBI Taxonomy" id="117903"/>
    <lineage>
        <taxon>Eukaryota</taxon>
        <taxon>Metazoa</taxon>
        <taxon>Spiralia</taxon>
        <taxon>Lophotrochozoa</taxon>
        <taxon>Platyhelminthes</taxon>
        <taxon>Monogenea</taxon>
        <taxon>Polyopisthocotylea</taxon>
        <taxon>Polystomatidea</taxon>
        <taxon>Polystomatidae</taxon>
        <taxon>Protopolystoma</taxon>
    </lineage>
</organism>
<proteinExistence type="predicted"/>
<gene>
    <name evidence="1" type="ORF">PXEA_LOCUS25310</name>
</gene>
<comment type="caution">
    <text evidence="1">The sequence shown here is derived from an EMBL/GenBank/DDBJ whole genome shotgun (WGS) entry which is preliminary data.</text>
</comment>
<protein>
    <submittedName>
        <fullName evidence="1">Uncharacterized protein</fullName>
    </submittedName>
</protein>
<sequence length="164" mass="17777">MVFILFSEIEEARQREWTWQQVRSAAQHNPLYSQVLGFSQDAEMTPAMLLLELETTPSSQPTPSCSIAHRGDDAFIRTLSETGRSSFSPLSAPPDGFCGQQDCPQSLNSLQNKDESSVTEVSADTNTIDASGLLASGDAANDLQADVTTQVYKVSASKDLAFLI</sequence>
<accession>A0A448X9V1</accession>